<dbReference type="GO" id="GO:0000150">
    <property type="term" value="F:DNA strand exchange activity"/>
    <property type="evidence" value="ECO:0007669"/>
    <property type="project" value="InterPro"/>
</dbReference>
<dbReference type="Gene3D" id="3.40.50.1390">
    <property type="entry name" value="Resolvase, N-terminal catalytic domain"/>
    <property type="match status" value="1"/>
</dbReference>
<dbReference type="EMBL" id="JABAFX010000001">
    <property type="protein sequence ID" value="NME55974.1"/>
    <property type="molecule type" value="Genomic_DNA"/>
</dbReference>
<evidence type="ECO:0000313" key="5">
    <source>
        <dbReference type="Proteomes" id="UP000580130"/>
    </source>
</evidence>
<feature type="region of interest" description="Disordered" evidence="1">
    <location>
        <begin position="1"/>
        <end position="21"/>
    </location>
</feature>
<dbReference type="Proteomes" id="UP000580130">
    <property type="component" value="Unassembled WGS sequence"/>
</dbReference>
<dbReference type="RefSeq" id="WP_168932862.1">
    <property type="nucleotide sequence ID" value="NZ_JABAFX010000001.1"/>
</dbReference>
<dbReference type="Gene3D" id="3.90.1750.20">
    <property type="entry name" value="Putative Large Serine Recombinase, Chain B, Domain 2"/>
    <property type="match status" value="1"/>
</dbReference>
<evidence type="ECO:0000256" key="1">
    <source>
        <dbReference type="SAM" id="MobiDB-lite"/>
    </source>
</evidence>
<accession>A0A848CDP0</accession>
<proteinExistence type="predicted"/>
<dbReference type="SMART" id="SM00857">
    <property type="entry name" value="Resolvase"/>
    <property type="match status" value="1"/>
</dbReference>
<dbReference type="PROSITE" id="PS51737">
    <property type="entry name" value="RECOMBINASE_DNA_BIND"/>
    <property type="match status" value="1"/>
</dbReference>
<dbReference type="PROSITE" id="PS51736">
    <property type="entry name" value="RECOMBINASES_3"/>
    <property type="match status" value="1"/>
</dbReference>
<name>A0A848CDP0_9FIRM</name>
<evidence type="ECO:0000259" key="2">
    <source>
        <dbReference type="PROSITE" id="PS51736"/>
    </source>
</evidence>
<sequence length="626" mass="72303">MNQSEEHSISIQEQKSKIRERYRGVDPDTLECLPARPPENIYDEDRELRVAVYARVSTDDPRQTSSYELQKNHYTDFVNRHPNWKLVEIYADEGISGTSLNHRESFLRMIEDCYKGKIDMIITKSVSRFARNIMDCIGYVRQLKELKPPIGIRFEAEGIFTLDANSEMTLSFMAAMAQEESHNKSEIMNASIEMRFKRGIFLKPPLLGYDVNEDGELIINEEEAKTVRLIFFMYLYGYTCQQIADQLTALKRPTKKGNLIWNPGSILQILQNERHCGDIIARKTWTPNYLNHKSKKNKQDRNQYRRYGDHEAIISKDDFVAVQHLILNAKYGAKGLLPELHVISDGVLKGFVAVNPRWAGFKAPDYNAACRSVYEGNDSIDSALTPDVAPGDFDLRGFEITRAQFLNPRDKPYILITHKLLKFNLIALQKFQNIDYIELLIHTVEGLLAIRPSTKEKRNCMKWSRLSDIKKVPKGIGSAAFIPTLYELCGWNPKYTYRCLGQFHQKGEEMVLVFNLKEPEVFIPTSEDRNSNDTQPRSDYFGSSSKSLLAYPADWRHTFGNNFYHQSQAAEMAAFSQSQEWNTQNEGVPYHTEHLNVTPPDKAREEIHQIIQDITQEEPYERVTDR</sequence>
<reference evidence="4 5" key="1">
    <citation type="submission" date="2020-04" db="EMBL/GenBank/DDBJ databases">
        <authorList>
            <person name="Hitch T.C.A."/>
            <person name="Wylensek D."/>
            <person name="Clavel T."/>
        </authorList>
    </citation>
    <scope>NUCLEOTIDE SEQUENCE [LARGE SCALE GENOMIC DNA]</scope>
    <source>
        <strain evidence="4 5">BSM-383-APC-5F</strain>
    </source>
</reference>
<organism evidence="4 5">
    <name type="scientific">Dorea formicigenerans</name>
    <dbReference type="NCBI Taxonomy" id="39486"/>
    <lineage>
        <taxon>Bacteria</taxon>
        <taxon>Bacillati</taxon>
        <taxon>Bacillota</taxon>
        <taxon>Clostridia</taxon>
        <taxon>Lachnospirales</taxon>
        <taxon>Lachnospiraceae</taxon>
        <taxon>Dorea</taxon>
    </lineage>
</organism>
<evidence type="ECO:0000259" key="3">
    <source>
        <dbReference type="PROSITE" id="PS51737"/>
    </source>
</evidence>
<protein>
    <submittedName>
        <fullName evidence="4">Recombinase family protein</fullName>
    </submittedName>
</protein>
<dbReference type="InterPro" id="IPR038109">
    <property type="entry name" value="DNA_bind_recomb_sf"/>
</dbReference>
<dbReference type="AlphaFoldDB" id="A0A848CDP0"/>
<gene>
    <name evidence="4" type="ORF">HF855_00680</name>
</gene>
<dbReference type="CDD" id="cd00338">
    <property type="entry name" value="Ser_Recombinase"/>
    <property type="match status" value="1"/>
</dbReference>
<dbReference type="InterPro" id="IPR050639">
    <property type="entry name" value="SSR_resolvase"/>
</dbReference>
<dbReference type="GO" id="GO:0003677">
    <property type="term" value="F:DNA binding"/>
    <property type="evidence" value="ECO:0007669"/>
    <property type="project" value="InterPro"/>
</dbReference>
<dbReference type="SUPFAM" id="SSF53041">
    <property type="entry name" value="Resolvase-like"/>
    <property type="match status" value="1"/>
</dbReference>
<dbReference type="PANTHER" id="PTHR30461">
    <property type="entry name" value="DNA-INVERTASE FROM LAMBDOID PROPHAGE"/>
    <property type="match status" value="1"/>
</dbReference>
<dbReference type="Pfam" id="PF00239">
    <property type="entry name" value="Resolvase"/>
    <property type="match status" value="1"/>
</dbReference>
<evidence type="ECO:0000313" key="4">
    <source>
        <dbReference type="EMBL" id="NME55974.1"/>
    </source>
</evidence>
<feature type="domain" description="Resolvase/invertase-type recombinase catalytic" evidence="2">
    <location>
        <begin position="49"/>
        <end position="199"/>
    </location>
</feature>
<dbReference type="InterPro" id="IPR036162">
    <property type="entry name" value="Resolvase-like_N_sf"/>
</dbReference>
<dbReference type="InterPro" id="IPR006119">
    <property type="entry name" value="Resolv_N"/>
</dbReference>
<dbReference type="Pfam" id="PF07508">
    <property type="entry name" value="Recombinase"/>
    <property type="match status" value="1"/>
</dbReference>
<dbReference type="PANTHER" id="PTHR30461:SF23">
    <property type="entry name" value="DNA RECOMBINASE-RELATED"/>
    <property type="match status" value="1"/>
</dbReference>
<feature type="domain" description="Recombinase" evidence="3">
    <location>
        <begin position="206"/>
        <end position="332"/>
    </location>
</feature>
<dbReference type="InterPro" id="IPR011109">
    <property type="entry name" value="DNA_bind_recombinase_dom"/>
</dbReference>
<comment type="caution">
    <text evidence="4">The sequence shown here is derived from an EMBL/GenBank/DDBJ whole genome shotgun (WGS) entry which is preliminary data.</text>
</comment>